<dbReference type="Proteomes" id="UP000555448">
    <property type="component" value="Unassembled WGS sequence"/>
</dbReference>
<name>A0A7W7KF69_9SPHN</name>
<dbReference type="Pfam" id="PF13358">
    <property type="entry name" value="DDE_3"/>
    <property type="match status" value="1"/>
</dbReference>
<reference evidence="3 4" key="1">
    <citation type="submission" date="2020-08" db="EMBL/GenBank/DDBJ databases">
        <title>Functional genomics of gut bacteria from endangered species of beetles.</title>
        <authorList>
            <person name="Carlos-Shanley C."/>
        </authorList>
    </citation>
    <scope>NUCLEOTIDE SEQUENCE [LARGE SCALE GENOMIC DNA]</scope>
    <source>
        <strain evidence="3 4">S00245</strain>
    </source>
</reference>
<evidence type="ECO:0000313" key="4">
    <source>
        <dbReference type="Proteomes" id="UP000555448"/>
    </source>
</evidence>
<gene>
    <name evidence="3" type="ORF">HNO88_004304</name>
</gene>
<evidence type="ECO:0000256" key="1">
    <source>
        <dbReference type="SAM" id="MobiDB-lite"/>
    </source>
</evidence>
<feature type="compositionally biased region" description="Polar residues" evidence="1">
    <location>
        <begin position="128"/>
        <end position="137"/>
    </location>
</feature>
<dbReference type="AlphaFoldDB" id="A0A7W7KF69"/>
<dbReference type="PANTHER" id="PTHR46564:SF1">
    <property type="entry name" value="TRANSPOSASE"/>
    <property type="match status" value="1"/>
</dbReference>
<dbReference type="InterPro" id="IPR038717">
    <property type="entry name" value="Tc1-like_DDE_dom"/>
</dbReference>
<organism evidence="3 4">
    <name type="scientific">Novosphingobium chloroacetimidivorans</name>
    <dbReference type="NCBI Taxonomy" id="1428314"/>
    <lineage>
        <taxon>Bacteria</taxon>
        <taxon>Pseudomonadati</taxon>
        <taxon>Pseudomonadota</taxon>
        <taxon>Alphaproteobacteria</taxon>
        <taxon>Sphingomonadales</taxon>
        <taxon>Sphingomonadaceae</taxon>
        <taxon>Novosphingobium</taxon>
    </lineage>
</organism>
<accession>A0A7W7KF69</accession>
<feature type="region of interest" description="Disordered" evidence="1">
    <location>
        <begin position="107"/>
        <end position="161"/>
    </location>
</feature>
<comment type="caution">
    <text evidence="3">The sequence shown here is derived from an EMBL/GenBank/DDBJ whole genome shotgun (WGS) entry which is preliminary data.</text>
</comment>
<evidence type="ECO:0000313" key="3">
    <source>
        <dbReference type="EMBL" id="MBB4860958.1"/>
    </source>
</evidence>
<dbReference type="Gene3D" id="3.30.420.10">
    <property type="entry name" value="Ribonuclease H-like superfamily/Ribonuclease H"/>
    <property type="match status" value="1"/>
</dbReference>
<feature type="domain" description="Tc1-like transposase DDE" evidence="2">
    <location>
        <begin position="1"/>
        <end position="129"/>
    </location>
</feature>
<proteinExistence type="predicted"/>
<dbReference type="PANTHER" id="PTHR46564">
    <property type="entry name" value="TRANSPOSASE"/>
    <property type="match status" value="1"/>
</dbReference>
<keyword evidence="4" id="KW-1185">Reference proteome</keyword>
<evidence type="ECO:0000259" key="2">
    <source>
        <dbReference type="Pfam" id="PF13358"/>
    </source>
</evidence>
<dbReference type="GO" id="GO:0003676">
    <property type="term" value="F:nucleic acid binding"/>
    <property type="evidence" value="ECO:0007669"/>
    <property type="project" value="InterPro"/>
</dbReference>
<dbReference type="EMBL" id="JACHLR010000039">
    <property type="protein sequence ID" value="MBB4860958.1"/>
    <property type="molecule type" value="Genomic_DNA"/>
</dbReference>
<dbReference type="InterPro" id="IPR036397">
    <property type="entry name" value="RNaseH_sf"/>
</dbReference>
<protein>
    <recommendedName>
        <fullName evidence="2">Tc1-like transposase DDE domain-containing protein</fullName>
    </recommendedName>
</protein>
<sequence>MVFIDETWTATNMNRTHGRARRGERLRMGFPHGRRKTTMLVAGLRMSGMIAPTVLDGPINGDCFEAYVPQMLVPELSPGDIVVMENLSSHKRRSVLAMIEDAGGSLRFLPPPGLRRGRLDSPDFNSMEKPSSASGHAQESGRADCHRSLEPHRHTRRSVPA</sequence>
<feature type="compositionally biased region" description="Basic and acidic residues" evidence="1">
    <location>
        <begin position="139"/>
        <end position="152"/>
    </location>
</feature>